<reference evidence="2" key="1">
    <citation type="journal article" date="2022" name="Int. J. Mol. Sci.">
        <title>Draft Genome of Tanacetum Coccineum: Genomic Comparison of Closely Related Tanacetum-Family Plants.</title>
        <authorList>
            <person name="Yamashiro T."/>
            <person name="Shiraishi A."/>
            <person name="Nakayama K."/>
            <person name="Satake H."/>
        </authorList>
    </citation>
    <scope>NUCLEOTIDE SEQUENCE</scope>
</reference>
<comment type="caution">
    <text evidence="2">The sequence shown here is derived from an EMBL/GenBank/DDBJ whole genome shotgun (WGS) entry which is preliminary data.</text>
</comment>
<gene>
    <name evidence="2" type="ORF">Tco_1079339</name>
</gene>
<feature type="compositionally biased region" description="Acidic residues" evidence="1">
    <location>
        <begin position="109"/>
        <end position="119"/>
    </location>
</feature>
<accession>A0ABQ5HSV9</accession>
<protein>
    <submittedName>
        <fullName evidence="2">Uncharacterized protein</fullName>
    </submittedName>
</protein>
<evidence type="ECO:0000313" key="3">
    <source>
        <dbReference type="Proteomes" id="UP001151760"/>
    </source>
</evidence>
<feature type="region of interest" description="Disordered" evidence="1">
    <location>
        <begin position="52"/>
        <end position="122"/>
    </location>
</feature>
<dbReference type="Proteomes" id="UP001151760">
    <property type="component" value="Unassembled WGS sequence"/>
</dbReference>
<proteinExistence type="predicted"/>
<keyword evidence="3" id="KW-1185">Reference proteome</keyword>
<feature type="region of interest" description="Disordered" evidence="1">
    <location>
        <begin position="453"/>
        <end position="475"/>
    </location>
</feature>
<feature type="region of interest" description="Disordered" evidence="1">
    <location>
        <begin position="1"/>
        <end position="26"/>
    </location>
</feature>
<organism evidence="2 3">
    <name type="scientific">Tanacetum coccineum</name>
    <dbReference type="NCBI Taxonomy" id="301880"/>
    <lineage>
        <taxon>Eukaryota</taxon>
        <taxon>Viridiplantae</taxon>
        <taxon>Streptophyta</taxon>
        <taxon>Embryophyta</taxon>
        <taxon>Tracheophyta</taxon>
        <taxon>Spermatophyta</taxon>
        <taxon>Magnoliopsida</taxon>
        <taxon>eudicotyledons</taxon>
        <taxon>Gunneridae</taxon>
        <taxon>Pentapetalae</taxon>
        <taxon>asterids</taxon>
        <taxon>campanulids</taxon>
        <taxon>Asterales</taxon>
        <taxon>Asteraceae</taxon>
        <taxon>Asteroideae</taxon>
        <taxon>Anthemideae</taxon>
        <taxon>Anthemidinae</taxon>
        <taxon>Tanacetum</taxon>
    </lineage>
</organism>
<feature type="compositionally biased region" description="Basic and acidic residues" evidence="1">
    <location>
        <begin position="95"/>
        <end position="108"/>
    </location>
</feature>
<feature type="compositionally biased region" description="Basic and acidic residues" evidence="1">
    <location>
        <begin position="1"/>
        <end position="15"/>
    </location>
</feature>
<feature type="compositionally biased region" description="Acidic residues" evidence="1">
    <location>
        <begin position="53"/>
        <end position="62"/>
    </location>
</feature>
<dbReference type="EMBL" id="BQNB010019926">
    <property type="protein sequence ID" value="GJT90494.1"/>
    <property type="molecule type" value="Genomic_DNA"/>
</dbReference>
<evidence type="ECO:0000256" key="1">
    <source>
        <dbReference type="SAM" id="MobiDB-lite"/>
    </source>
</evidence>
<reference evidence="2" key="2">
    <citation type="submission" date="2022-01" db="EMBL/GenBank/DDBJ databases">
        <authorList>
            <person name="Yamashiro T."/>
            <person name="Shiraishi A."/>
            <person name="Satake H."/>
            <person name="Nakayama K."/>
        </authorList>
    </citation>
    <scope>NUCLEOTIDE SEQUENCE</scope>
</reference>
<sequence length="683" mass="77987">DSKPKYVRLSTREKTNQAPKDYLGKRLKTTAKMAKSGKKKLLAQGLETLSEIAFEEDNDDEVSMSKDDDNNADNEDDDDHDDDNEQTESDNDGDDFVHPKFSTHNEEVRQDEEDKEEECSDLRVHTPSHFESTNDEAYDEVTQGENVKEEKLDEEKINKDEEVNEMYNDVNINLEGRDTEMTDALLANVQATQVIEDTHVIITVVSPKVQQQSSFLSSGFISKMLNPIPDTGIDSILNLNTGSTSLVDVPVTTHDVIPPSSVTTLPPPTIPLIQPLQQTPVSTPTIVPSTSLQNLSTFGSLFKFEDRVKSLENDFLEFKQTNLFVEAVSSILGIVDKYLANQMNEAVKEAVQLQSDRLREETHAENEEFINKIDENMKKIIKEQVKVQVKEQVSKILPRIEKSVNEQLEAEVLIRSSNEAKTSHANLYKALVDAYETDKDILATYVDAVTFKRRQDDEDDDEDDDEEPSAGSNRGSTEYFLEEVYKATTDQLDWNNSEGQQYPHDIRKPLPLIPNSRGCRVIPFDHFINNDLAYLSGGVSSRTYATSVMNTKAAEYGHIKWIEDLVPNTMWSQVLIVYKKHAFWGISYWGLKCQQFYGFAVNLESARDITVRRDDDKLYTFKEGDYKRLHLQDIEDMLLLLNKDKKNRLMHIDELHKFSDGTLIDVRSALDDILKRIRMEYLP</sequence>
<feature type="compositionally biased region" description="Acidic residues" evidence="1">
    <location>
        <begin position="457"/>
        <end position="468"/>
    </location>
</feature>
<feature type="non-terminal residue" evidence="2">
    <location>
        <position position="1"/>
    </location>
</feature>
<name>A0ABQ5HSV9_9ASTR</name>
<evidence type="ECO:0000313" key="2">
    <source>
        <dbReference type="EMBL" id="GJT90494.1"/>
    </source>
</evidence>
<feature type="compositionally biased region" description="Acidic residues" evidence="1">
    <location>
        <begin position="70"/>
        <end position="94"/>
    </location>
</feature>